<proteinExistence type="predicted"/>
<dbReference type="Pfam" id="PF01607">
    <property type="entry name" value="CBM_14"/>
    <property type="match status" value="1"/>
</dbReference>
<reference evidence="2" key="1">
    <citation type="submission" date="2022-11" db="EMBL/GenBank/DDBJ databases">
        <title>Centuries of genome instability and evolution in soft-shell clam transmissible cancer (bioRxiv).</title>
        <authorList>
            <person name="Hart S.F.M."/>
            <person name="Yonemitsu M.A."/>
            <person name="Giersch R.M."/>
            <person name="Beal B.F."/>
            <person name="Arriagada G."/>
            <person name="Davis B.W."/>
            <person name="Ostrander E.A."/>
            <person name="Goff S.P."/>
            <person name="Metzger M.J."/>
        </authorList>
    </citation>
    <scope>NUCLEOTIDE SEQUENCE</scope>
    <source>
        <strain evidence="2">MELC-2E11</strain>
        <tissue evidence="2">Siphon/mantle</tissue>
    </source>
</reference>
<evidence type="ECO:0000259" key="1">
    <source>
        <dbReference type="PROSITE" id="PS50940"/>
    </source>
</evidence>
<dbReference type="InterPro" id="IPR002557">
    <property type="entry name" value="Chitin-bd_dom"/>
</dbReference>
<sequence length="835" mass="81140">AGGVDAGAGGLDAGAGGVDAGAGGVDAGAGGVDAGVGGVDAGAGGVDGGAGGVDAGAGGVDGGAGGVDGGAGGVDGGAGGMDGGAGGVDAGAGGVDAGAGGVDAGAGGVDTGAGGVDAGAGGMDGGAGGVDAGTGGVDAGAGGVDAGAGGVDGGAGGVDGGVGGMGVGAGGMDGGAGGMGGGAGVTGGGTGGVDGGAGGMDGGAGGMGGDAGGMGGGSGGIGGGAGGMGGDSGGMGGGAGGIGGGSGGMGGGAGGIGGGSGGMGGGAGGIGGGSGGIGGGSGGMGGGSGGMGGGSGGMGGGAGGGTRVLDKPVGGVSVIDAGWDRTPGSVGTEWMKARIDPAFCQGCNLQICFFPFEDDCKKYIVCQRTALGSYVAWRMRCAFGSYWSNSNLWTCERVEDLLTRGYVCPKDPCSNTSLSVYPDDDKRNCRTFWQCVNGVTTPMCCDAGKRFNAQTLQCEWDVNEECKQLCPLEIGGCEVPGALTEPFYDGNCLTYRDCQFGHPRPMCCPRGQAYDYELGVCSVSTTCTDTCPPEYESNPCGKMVGGKAVTSYSLTDGNCRTYMKCNDKGYDDAYCCLPEYRYNIETGDCDKIDDPMDPCNYEVCPQTYKETCKKEVDVTFDDVQNKYGVQNYGDGWISPVGALEKIRTANISYANFEGNNGMEVWRYDHSEFPELRSEITFQPALNVGNEKRILVSNCDSISGAGPSFAILLDPTTNTIEVQAVSNVNRVVQTLPYNPNGWNTIKTIFDGSNIMSTLDTVSATGPGGQAGKAFDSLRGKIIAGVGPLRYGPCLNPAGESMGNGFVGSVAEVVFSKCLDTYGKEALMTEQNSQPIP</sequence>
<feature type="non-terminal residue" evidence="2">
    <location>
        <position position="835"/>
    </location>
</feature>
<name>A0ABY7DE80_MYAAR</name>
<keyword evidence="3" id="KW-1185">Reference proteome</keyword>
<dbReference type="SMART" id="SM00494">
    <property type="entry name" value="ChtBD2"/>
    <property type="match status" value="3"/>
</dbReference>
<feature type="domain" description="Chitin-binding type-2" evidence="1">
    <location>
        <begin position="410"/>
        <end position="468"/>
    </location>
</feature>
<dbReference type="InterPro" id="IPR036508">
    <property type="entry name" value="Chitin-bd_dom_sf"/>
</dbReference>
<dbReference type="Proteomes" id="UP001164746">
    <property type="component" value="Chromosome 1"/>
</dbReference>
<dbReference type="EMBL" id="CP111012">
    <property type="protein sequence ID" value="WAQ95025.1"/>
    <property type="molecule type" value="Genomic_DNA"/>
</dbReference>
<organism evidence="2 3">
    <name type="scientific">Mya arenaria</name>
    <name type="common">Soft-shell clam</name>
    <dbReference type="NCBI Taxonomy" id="6604"/>
    <lineage>
        <taxon>Eukaryota</taxon>
        <taxon>Metazoa</taxon>
        <taxon>Spiralia</taxon>
        <taxon>Lophotrochozoa</taxon>
        <taxon>Mollusca</taxon>
        <taxon>Bivalvia</taxon>
        <taxon>Autobranchia</taxon>
        <taxon>Heteroconchia</taxon>
        <taxon>Euheterodonta</taxon>
        <taxon>Imparidentia</taxon>
        <taxon>Neoheterodontei</taxon>
        <taxon>Myida</taxon>
        <taxon>Myoidea</taxon>
        <taxon>Myidae</taxon>
        <taxon>Mya</taxon>
    </lineage>
</organism>
<dbReference type="SUPFAM" id="SSF57625">
    <property type="entry name" value="Invertebrate chitin-binding proteins"/>
    <property type="match status" value="1"/>
</dbReference>
<evidence type="ECO:0000313" key="3">
    <source>
        <dbReference type="Proteomes" id="UP001164746"/>
    </source>
</evidence>
<accession>A0ABY7DE80</accession>
<gene>
    <name evidence="2" type="ORF">MAR_007496</name>
</gene>
<evidence type="ECO:0000313" key="2">
    <source>
        <dbReference type="EMBL" id="WAQ95025.1"/>
    </source>
</evidence>
<protein>
    <submittedName>
        <fullName evidence="2">GG6L2-like protein</fullName>
    </submittedName>
</protein>
<dbReference type="PROSITE" id="PS50940">
    <property type="entry name" value="CHIT_BIND_II"/>
    <property type="match status" value="1"/>
</dbReference>
<dbReference type="Gene3D" id="2.170.140.10">
    <property type="entry name" value="Chitin binding domain"/>
    <property type="match status" value="1"/>
</dbReference>
<dbReference type="PRINTS" id="PR01228">
    <property type="entry name" value="EGGSHELL"/>
</dbReference>